<sequence length="164" mass="18587">MIKVMCNASPIIGMSILGMLNLLYKMFDVYITEEVYNEIVSGKTEDAIGKKEIEKAINLGQIKIYKVKDQNLVNKLYGHLHKGEIETIIGAKELDLNYVIIDEKSARSLAKNFFLKPIGVVGVLQRAKELNLVEEIKPCIDILRNSGFRISEKLYEDLLKKLGE</sequence>
<name>A0ABS4KH55_9FIRM</name>
<dbReference type="EMBL" id="JAGGLI010000007">
    <property type="protein sequence ID" value="MBP2027114.1"/>
    <property type="molecule type" value="Genomic_DNA"/>
</dbReference>
<dbReference type="Proteomes" id="UP001314903">
    <property type="component" value="Unassembled WGS sequence"/>
</dbReference>
<organism evidence="1 2">
    <name type="scientific">Acetoanaerobium pronyense</name>
    <dbReference type="NCBI Taxonomy" id="1482736"/>
    <lineage>
        <taxon>Bacteria</taxon>
        <taxon>Bacillati</taxon>
        <taxon>Bacillota</taxon>
        <taxon>Clostridia</taxon>
        <taxon>Peptostreptococcales</taxon>
        <taxon>Filifactoraceae</taxon>
        <taxon>Acetoanaerobium</taxon>
    </lineage>
</organism>
<dbReference type="Pfam" id="PF11848">
    <property type="entry name" value="DUF3368"/>
    <property type="match status" value="1"/>
</dbReference>
<evidence type="ECO:0000313" key="2">
    <source>
        <dbReference type="Proteomes" id="UP001314903"/>
    </source>
</evidence>
<evidence type="ECO:0000313" key="1">
    <source>
        <dbReference type="EMBL" id="MBP2027114.1"/>
    </source>
</evidence>
<accession>A0ABS4KH55</accession>
<dbReference type="InterPro" id="IPR021799">
    <property type="entry name" value="PIN-like_prokaryotic"/>
</dbReference>
<keyword evidence="2" id="KW-1185">Reference proteome</keyword>
<dbReference type="PANTHER" id="PTHR39550">
    <property type="entry name" value="SLL0658 PROTEIN"/>
    <property type="match status" value="1"/>
</dbReference>
<reference evidence="1 2" key="1">
    <citation type="submission" date="2021-03" db="EMBL/GenBank/DDBJ databases">
        <title>Genomic Encyclopedia of Type Strains, Phase IV (KMG-IV): sequencing the most valuable type-strain genomes for metagenomic binning, comparative biology and taxonomic classification.</title>
        <authorList>
            <person name="Goeker M."/>
        </authorList>
    </citation>
    <scope>NUCLEOTIDE SEQUENCE [LARGE SCALE GENOMIC DNA]</scope>
    <source>
        <strain evidence="1 2">DSM 27512</strain>
    </source>
</reference>
<protein>
    <submittedName>
        <fullName evidence="1">Nucleic acid-binding protein</fullName>
    </submittedName>
</protein>
<dbReference type="RefSeq" id="WP_209659838.1">
    <property type="nucleotide sequence ID" value="NZ_JAGGLI010000007.1"/>
</dbReference>
<proteinExistence type="predicted"/>
<dbReference type="PANTHER" id="PTHR39550:SF1">
    <property type="entry name" value="SLL0658 PROTEIN"/>
    <property type="match status" value="1"/>
</dbReference>
<gene>
    <name evidence="1" type="ORF">J2Z35_000908</name>
</gene>
<comment type="caution">
    <text evidence="1">The sequence shown here is derived from an EMBL/GenBank/DDBJ whole genome shotgun (WGS) entry which is preliminary data.</text>
</comment>